<accession>B3JL41</accession>
<reference evidence="2 3" key="1">
    <citation type="submission" date="2008-04" db="EMBL/GenBank/DDBJ databases">
        <title>Draft genome sequence of Bacteroides coprocola (DSM 17136).</title>
        <authorList>
            <person name="Sudarsanam P."/>
            <person name="Ley R."/>
            <person name="Guruge J."/>
            <person name="Turnbaugh P.J."/>
            <person name="Mahowald M."/>
            <person name="Liep D."/>
            <person name="Gordon J."/>
        </authorList>
    </citation>
    <scope>NUCLEOTIDE SEQUENCE [LARGE SCALE GENOMIC DNA]</scope>
    <source>
        <strain evidence="2 3">DSM 17136</strain>
    </source>
</reference>
<gene>
    <name evidence="2" type="ORF">BACCOP_02623</name>
</gene>
<dbReference type="eggNOG" id="ENOG502Z85N">
    <property type="taxonomic scope" value="Bacteria"/>
</dbReference>
<name>B3JL41_9BACT</name>
<dbReference type="Pfam" id="PF19494">
    <property type="entry name" value="DUF6029"/>
    <property type="match status" value="1"/>
</dbReference>
<organism evidence="2 3">
    <name type="scientific">Phocaeicola coprocola DSM 17136</name>
    <dbReference type="NCBI Taxonomy" id="470145"/>
    <lineage>
        <taxon>Bacteria</taxon>
        <taxon>Pseudomonadati</taxon>
        <taxon>Bacteroidota</taxon>
        <taxon>Bacteroidia</taxon>
        <taxon>Bacteroidales</taxon>
        <taxon>Bacteroidaceae</taxon>
        <taxon>Phocaeicola</taxon>
    </lineage>
</organism>
<dbReference type="EMBL" id="ABIY02000097">
    <property type="protein sequence ID" value="EDV00335.1"/>
    <property type="molecule type" value="Genomic_DNA"/>
</dbReference>
<reference evidence="2 3" key="2">
    <citation type="submission" date="2008-04" db="EMBL/GenBank/DDBJ databases">
        <authorList>
            <person name="Fulton L."/>
            <person name="Clifton S."/>
            <person name="Fulton B."/>
            <person name="Xu J."/>
            <person name="Minx P."/>
            <person name="Pepin K.H."/>
            <person name="Johnson M."/>
            <person name="Thiruvilangam P."/>
            <person name="Bhonagiri V."/>
            <person name="Nash W.E."/>
            <person name="Mardis E.R."/>
            <person name="Wilson R.K."/>
        </authorList>
    </citation>
    <scope>NUCLEOTIDE SEQUENCE [LARGE SCALE GENOMIC DNA]</scope>
    <source>
        <strain evidence="2 3">DSM 17136</strain>
    </source>
</reference>
<evidence type="ECO:0000256" key="1">
    <source>
        <dbReference type="SAM" id="SignalP"/>
    </source>
</evidence>
<dbReference type="Proteomes" id="UP000003146">
    <property type="component" value="Unassembled WGS sequence"/>
</dbReference>
<dbReference type="InterPro" id="IPR046070">
    <property type="entry name" value="DUF6029"/>
</dbReference>
<proteinExistence type="predicted"/>
<dbReference type="HOGENOM" id="CLU_491626_0_0_10"/>
<dbReference type="STRING" id="470145.BACCOP_02623"/>
<evidence type="ECO:0000313" key="3">
    <source>
        <dbReference type="Proteomes" id="UP000003146"/>
    </source>
</evidence>
<feature type="chain" id="PRO_5002789817" description="Outer membrane insertion signal domain protein" evidence="1">
    <location>
        <begin position="22"/>
        <end position="542"/>
    </location>
</feature>
<dbReference type="AlphaFoldDB" id="B3JL41"/>
<dbReference type="RefSeq" id="WP_007570192.1">
    <property type="nucleotide sequence ID" value="NZ_DS981495.1"/>
</dbReference>
<comment type="caution">
    <text evidence="2">The sequence shown here is derived from an EMBL/GenBank/DDBJ whole genome shotgun (WGS) entry which is preliminary data.</text>
</comment>
<protein>
    <recommendedName>
        <fullName evidence="4">Outer membrane insertion signal domain protein</fullName>
    </recommendedName>
</protein>
<sequence length="542" mass="61300">MLRKISLLTLFAAGISTASLAQDIDKGYLTGSFETNTNYYANDGKTNATVPDGHFGSNNYLKLDYYKSKFAIGVQLEAYAPALVGYPNELEKAKLTNYYVSWTDDDFSITAGSFYEQFGSGLLFRAWEDRALGLNNAIMGARFTYNYKDLVSVKAIWGMPRFGMEYSDTQVRGADISFSLSNLLKWQKTSLSLEASALNRTFKEIPVDLEEEGGKSYNNGFSGRINLERSGFSMKAEYVDAGNKFYENPRYGSSEQEENFFLKKRGNAQLLELGYNRNGLGINLTGRRLEWMDNKILYGNGSTSNLINYVPAMCTQYTYMLTTLHPYTSMTSWLSGNHISSGEMGAQLDVYYNFKRGTAIGGKRGMKVHANFSTYYTLDEEKSLKAGQMLFRDFSIDIEKQWSRDFKMLFLYSAQEKSTSYGANKNTMVQNIFVTDMQYKFTPKLSARMELQYLLTHEEEKDWMAALLEINFAPKWSIYGSDMYNHGSTKIHYYNAGVSYAKSRTRVALSYGRFKAGYICSGGVCRTIPAYTGANLSITTSF</sequence>
<dbReference type="OrthoDB" id="5480631at2"/>
<keyword evidence="1" id="KW-0732">Signal</keyword>
<evidence type="ECO:0008006" key="4">
    <source>
        <dbReference type="Google" id="ProtNLM"/>
    </source>
</evidence>
<evidence type="ECO:0000313" key="2">
    <source>
        <dbReference type="EMBL" id="EDV00335.1"/>
    </source>
</evidence>
<feature type="signal peptide" evidence="1">
    <location>
        <begin position="1"/>
        <end position="21"/>
    </location>
</feature>